<evidence type="ECO:0000256" key="1">
    <source>
        <dbReference type="ARBA" id="ARBA00001974"/>
    </source>
</evidence>
<keyword evidence="12 16" id="KW-0560">Oxidoreductase</keyword>
<dbReference type="Proteomes" id="UP000576550">
    <property type="component" value="Unassembled WGS sequence"/>
</dbReference>
<dbReference type="GO" id="GO:0008360">
    <property type="term" value="P:regulation of cell shape"/>
    <property type="evidence" value="ECO:0007669"/>
    <property type="project" value="UniProtKB-KW"/>
</dbReference>
<evidence type="ECO:0000256" key="13">
    <source>
        <dbReference type="ARBA" id="ARBA00023306"/>
    </source>
</evidence>
<dbReference type="InterPro" id="IPR016167">
    <property type="entry name" value="FAD-bd_PCMH_sub1"/>
</dbReference>
<dbReference type="AlphaFoldDB" id="A0A832QGC8"/>
<evidence type="ECO:0000313" key="19">
    <source>
        <dbReference type="Proteomes" id="UP000576550"/>
    </source>
</evidence>
<dbReference type="InterPro" id="IPR016169">
    <property type="entry name" value="FAD-bd_PCMH_sub2"/>
</dbReference>
<feature type="active site" description="Proton donor" evidence="16">
    <location>
        <position position="247"/>
    </location>
</feature>
<dbReference type="UniPathway" id="UPA00219"/>
<dbReference type="InterPro" id="IPR016166">
    <property type="entry name" value="FAD-bd_PCMH"/>
</dbReference>
<keyword evidence="8 16" id="KW-0274">FAD</keyword>
<evidence type="ECO:0000256" key="3">
    <source>
        <dbReference type="ARBA" id="ARBA00004496"/>
    </source>
</evidence>
<dbReference type="GO" id="GO:0005829">
    <property type="term" value="C:cytosol"/>
    <property type="evidence" value="ECO:0007669"/>
    <property type="project" value="TreeGrafter"/>
</dbReference>
<evidence type="ECO:0000256" key="16">
    <source>
        <dbReference type="HAMAP-Rule" id="MF_00037"/>
    </source>
</evidence>
<evidence type="ECO:0000256" key="5">
    <source>
        <dbReference type="ARBA" id="ARBA00022490"/>
    </source>
</evidence>
<dbReference type="GO" id="GO:0051301">
    <property type="term" value="P:cell division"/>
    <property type="evidence" value="ECO:0007669"/>
    <property type="project" value="UniProtKB-KW"/>
</dbReference>
<keyword evidence="5 16" id="KW-0963">Cytoplasm</keyword>
<dbReference type="Pfam" id="PF01565">
    <property type="entry name" value="FAD_binding_4"/>
    <property type="match status" value="1"/>
</dbReference>
<dbReference type="NCBIfam" id="NF000755">
    <property type="entry name" value="PRK00046.1"/>
    <property type="match status" value="1"/>
</dbReference>
<keyword evidence="14 16" id="KW-0961">Cell wall biogenesis/degradation</keyword>
<evidence type="ECO:0000256" key="12">
    <source>
        <dbReference type="ARBA" id="ARBA00023002"/>
    </source>
</evidence>
<accession>A0A832QGC8</accession>
<dbReference type="GO" id="GO:0071555">
    <property type="term" value="P:cell wall organization"/>
    <property type="evidence" value="ECO:0007669"/>
    <property type="project" value="UniProtKB-KW"/>
</dbReference>
<comment type="pathway">
    <text evidence="4 16">Cell wall biogenesis; peptidoglycan biosynthesis.</text>
</comment>
<dbReference type="PROSITE" id="PS51387">
    <property type="entry name" value="FAD_PCMH"/>
    <property type="match status" value="1"/>
</dbReference>
<evidence type="ECO:0000256" key="6">
    <source>
        <dbReference type="ARBA" id="ARBA00022618"/>
    </source>
</evidence>
<keyword evidence="13 16" id="KW-0131">Cell cycle</keyword>
<gene>
    <name evidence="16 18" type="primary">murB</name>
    <name evidence="18" type="ORF">GX533_02170</name>
</gene>
<dbReference type="SUPFAM" id="SSF56176">
    <property type="entry name" value="FAD-binding/transporter-associated domain-like"/>
    <property type="match status" value="1"/>
</dbReference>
<sequence length="350" mass="39875">MKNLKIEENTSLKNYNTFKVDVTAKYLAIPQTIEEIKEVLEKFKDEKLIILGGGSNTLFTKDWNGLVLIPKLKGINVVKEEEKHVYVQASAGEIWDEFVRWCVKNDYAGIENMVMIPGTVGGGVSQNIGAYGQEISKVIEKINILDIKTFEEKVIKPEECGYGYRKSNFKNIWQNKYLITSTIFKLTKHTKEFELSYHERAGRYGSLKEELDSFAKEPYSIQEVMEAIIRQRGKRLPSVEEYGTAGSFFANPIVTVEKFNELSKIIEELQSYPAEGYSEEYLKIPAGRLLDELGWKGKKIGNVATFERHALCVVTNMKATGKEILDYIKAMKKSVMDEYGVELISEVNIV</sequence>
<dbReference type="GO" id="GO:0008762">
    <property type="term" value="F:UDP-N-acetylmuramate dehydrogenase activity"/>
    <property type="evidence" value="ECO:0007669"/>
    <property type="project" value="UniProtKB-UniRule"/>
</dbReference>
<comment type="subcellular location">
    <subcellularLocation>
        <location evidence="3 16">Cytoplasm</location>
    </subcellularLocation>
</comment>
<proteinExistence type="inferred from homology"/>
<evidence type="ECO:0000256" key="14">
    <source>
        <dbReference type="ARBA" id="ARBA00023316"/>
    </source>
</evidence>
<evidence type="ECO:0000256" key="15">
    <source>
        <dbReference type="ARBA" id="ARBA00048914"/>
    </source>
</evidence>
<protein>
    <recommendedName>
        <fullName evidence="16">UDP-N-acetylenolpyruvoylglucosamine reductase</fullName>
        <ecNumber evidence="16">1.3.1.98</ecNumber>
    </recommendedName>
    <alternativeName>
        <fullName evidence="16">UDP-N-acetylmuramate dehydrogenase</fullName>
    </alternativeName>
</protein>
<keyword evidence="9 16" id="KW-0521">NADP</keyword>
<keyword evidence="6 16" id="KW-0132">Cell division</keyword>
<evidence type="ECO:0000256" key="9">
    <source>
        <dbReference type="ARBA" id="ARBA00022857"/>
    </source>
</evidence>
<comment type="similarity">
    <text evidence="16">Belongs to the MurB family.</text>
</comment>
<feature type="domain" description="FAD-binding PCMH-type" evidence="17">
    <location>
        <begin position="19"/>
        <end position="189"/>
    </location>
</feature>
<organism evidence="18 19">
    <name type="scientific">Candidatus Dojkabacteria bacterium</name>
    <dbReference type="NCBI Taxonomy" id="2099670"/>
    <lineage>
        <taxon>Bacteria</taxon>
        <taxon>Candidatus Dojkabacteria</taxon>
    </lineage>
</organism>
<evidence type="ECO:0000256" key="4">
    <source>
        <dbReference type="ARBA" id="ARBA00004752"/>
    </source>
</evidence>
<reference evidence="18 19" key="1">
    <citation type="journal article" date="2020" name="Biotechnol. Biofuels">
        <title>New insights from the biogas microbiome by comprehensive genome-resolved metagenomics of nearly 1600 species originating from multiple anaerobic digesters.</title>
        <authorList>
            <person name="Campanaro S."/>
            <person name="Treu L."/>
            <person name="Rodriguez-R L.M."/>
            <person name="Kovalovszki A."/>
            <person name="Ziels R.M."/>
            <person name="Maus I."/>
            <person name="Zhu X."/>
            <person name="Kougias P.G."/>
            <person name="Basile A."/>
            <person name="Luo G."/>
            <person name="Schluter A."/>
            <person name="Konstantinidis K.T."/>
            <person name="Angelidaki I."/>
        </authorList>
    </citation>
    <scope>NUCLEOTIDE SEQUENCE [LARGE SCALE GENOMIC DNA]</scope>
    <source>
        <strain evidence="18">AS05jafATM_89</strain>
    </source>
</reference>
<dbReference type="PANTHER" id="PTHR21071:SF4">
    <property type="entry name" value="UDP-N-ACETYLENOLPYRUVOYLGLUCOSAMINE REDUCTASE"/>
    <property type="match status" value="1"/>
</dbReference>
<comment type="cofactor">
    <cofactor evidence="1 16">
        <name>FAD</name>
        <dbReference type="ChEBI" id="CHEBI:57692"/>
    </cofactor>
</comment>
<dbReference type="PANTHER" id="PTHR21071">
    <property type="entry name" value="UDP-N-ACETYLENOLPYRUVOYLGLUCOSAMINE REDUCTASE"/>
    <property type="match status" value="1"/>
</dbReference>
<evidence type="ECO:0000259" key="17">
    <source>
        <dbReference type="PROSITE" id="PS51387"/>
    </source>
</evidence>
<dbReference type="NCBIfam" id="TIGR00179">
    <property type="entry name" value="murB"/>
    <property type="match status" value="1"/>
</dbReference>
<name>A0A832QGC8_9BACT</name>
<evidence type="ECO:0000256" key="2">
    <source>
        <dbReference type="ARBA" id="ARBA00003921"/>
    </source>
</evidence>
<dbReference type="SUPFAM" id="SSF56194">
    <property type="entry name" value="Uridine diphospho-N-Acetylenolpyruvylglucosamine reductase, MurB, C-terminal domain"/>
    <property type="match status" value="1"/>
</dbReference>
<dbReference type="Gene3D" id="3.90.78.10">
    <property type="entry name" value="UDP-N-acetylenolpyruvoylglucosamine reductase, C-terminal domain"/>
    <property type="match status" value="1"/>
</dbReference>
<comment type="caution">
    <text evidence="18">The sequence shown here is derived from an EMBL/GenBank/DDBJ whole genome shotgun (WGS) entry which is preliminary data.</text>
</comment>
<comment type="catalytic activity">
    <reaction evidence="15 16">
        <text>UDP-N-acetyl-alpha-D-muramate + NADP(+) = UDP-N-acetyl-3-O-(1-carboxyvinyl)-alpha-D-glucosamine + NADPH + H(+)</text>
        <dbReference type="Rhea" id="RHEA:12248"/>
        <dbReference type="ChEBI" id="CHEBI:15378"/>
        <dbReference type="ChEBI" id="CHEBI:57783"/>
        <dbReference type="ChEBI" id="CHEBI:58349"/>
        <dbReference type="ChEBI" id="CHEBI:68483"/>
        <dbReference type="ChEBI" id="CHEBI:70757"/>
        <dbReference type="EC" id="1.3.1.98"/>
    </reaction>
</comment>
<dbReference type="InterPro" id="IPR006094">
    <property type="entry name" value="Oxid_FAD_bind_N"/>
</dbReference>
<dbReference type="Pfam" id="PF02873">
    <property type="entry name" value="MurB_C"/>
    <property type="match status" value="1"/>
</dbReference>
<keyword evidence="11 16" id="KW-0573">Peptidoglycan synthesis</keyword>
<dbReference type="EC" id="1.3.1.98" evidence="16"/>
<keyword evidence="10 16" id="KW-0133">Cell shape</keyword>
<dbReference type="InterPro" id="IPR011601">
    <property type="entry name" value="MurB_C"/>
</dbReference>
<feature type="active site" evidence="16">
    <location>
        <position position="165"/>
    </location>
</feature>
<dbReference type="EMBL" id="DUTP01000003">
    <property type="protein sequence ID" value="HHX99463.1"/>
    <property type="molecule type" value="Genomic_DNA"/>
</dbReference>
<feature type="active site" evidence="16">
    <location>
        <position position="346"/>
    </location>
</feature>
<dbReference type="Gene3D" id="3.30.465.10">
    <property type="match status" value="1"/>
</dbReference>
<keyword evidence="7 16" id="KW-0285">Flavoprotein</keyword>
<dbReference type="GO" id="GO:0071949">
    <property type="term" value="F:FAD binding"/>
    <property type="evidence" value="ECO:0007669"/>
    <property type="project" value="InterPro"/>
</dbReference>
<evidence type="ECO:0000256" key="7">
    <source>
        <dbReference type="ARBA" id="ARBA00022630"/>
    </source>
</evidence>
<dbReference type="HAMAP" id="MF_00037">
    <property type="entry name" value="MurB"/>
    <property type="match status" value="1"/>
</dbReference>
<dbReference type="Gene3D" id="3.30.43.10">
    <property type="entry name" value="Uridine Diphospho-n-acetylenolpyruvylglucosamine Reductase, domain 2"/>
    <property type="match status" value="1"/>
</dbReference>
<evidence type="ECO:0000256" key="8">
    <source>
        <dbReference type="ARBA" id="ARBA00022827"/>
    </source>
</evidence>
<evidence type="ECO:0000256" key="10">
    <source>
        <dbReference type="ARBA" id="ARBA00022960"/>
    </source>
</evidence>
<dbReference type="InterPro" id="IPR036635">
    <property type="entry name" value="MurB_C_sf"/>
</dbReference>
<dbReference type="InterPro" id="IPR036318">
    <property type="entry name" value="FAD-bd_PCMH-like_sf"/>
</dbReference>
<evidence type="ECO:0000313" key="18">
    <source>
        <dbReference type="EMBL" id="HHX99463.1"/>
    </source>
</evidence>
<comment type="function">
    <text evidence="2 16">Cell wall formation.</text>
</comment>
<evidence type="ECO:0000256" key="11">
    <source>
        <dbReference type="ARBA" id="ARBA00022984"/>
    </source>
</evidence>
<dbReference type="InterPro" id="IPR003170">
    <property type="entry name" value="MurB"/>
</dbReference>
<dbReference type="GO" id="GO:0009252">
    <property type="term" value="P:peptidoglycan biosynthetic process"/>
    <property type="evidence" value="ECO:0007669"/>
    <property type="project" value="UniProtKB-UniRule"/>
</dbReference>